<comment type="subcellular location">
    <subcellularLocation>
        <location evidence="1">Cell membrane</location>
        <topology evidence="1">Peripheral membrane protein</topology>
    </subcellularLocation>
</comment>
<evidence type="ECO:0000259" key="6">
    <source>
        <dbReference type="PROSITE" id="PS50089"/>
    </source>
</evidence>
<keyword evidence="2 4" id="KW-0479">Metal-binding</keyword>
<dbReference type="PANTHER" id="PTHR14879:SF15">
    <property type="entry name" value="E3 UBIQUITIN-PROTEIN LIGASE RIFIFYLIN-LIKE PROTEIN"/>
    <property type="match status" value="1"/>
</dbReference>
<feature type="region of interest" description="Disordered" evidence="5">
    <location>
        <begin position="245"/>
        <end position="338"/>
    </location>
</feature>
<dbReference type="GO" id="GO:0070936">
    <property type="term" value="P:protein K48-linked ubiquitination"/>
    <property type="evidence" value="ECO:0007669"/>
    <property type="project" value="TreeGrafter"/>
</dbReference>
<dbReference type="PANTHER" id="PTHR14879">
    <property type="entry name" value="CASPASE REGULATOR, RING FINGER DOMAIN-CONTAINING"/>
    <property type="match status" value="1"/>
</dbReference>
<sequence>MPCENCNAQFSVFKIKRSCSECRRLYCKQCLVKKKDRFLCDRCVIFTTRPLSRVHLLQLKPKDLIFYCQSKHISTIGCVEKEELVDLVLAHGNSSTEGLPRGRAGQETYQASDEDNCSNPFDQIKQTCQNFFNSVAEKINNDFNFDLKTSSSFSPRQSASGPASPRQSAPTGPIVNDVRGRTSPTSEVFSSSYTSSHPSSSASLTSEHSRRSAPKPPPGHARSRSVDKTKEELSDLHEYEVIQSINDLTPGASRPKVSSGTAHSDSSSSFEELGAVGGSDSFSAVTNNDKSNSETLQISNDLDGQMTSSSEGVQEGARREDGNSAECSFNPRGGRSGAIFATRSRPCGQGMTSSASIDSTPVHRSRRLIRRRSDSYIIDTGMLERDISLMFEDETSRKRSRTSSQRSGKDREALRGRLEQFKSEMAALGLSDSSVQEQLDAVLKFLEERRMSTSLQPSTSSAGNSSQRDDAAEFLVFSSDNDGIHVYPMGESEAFDGIPVINVEKQDNASGLQGRKYTRLNDITSSAELEKLTVKQLKEILMLNRVDFKGCCEKNELLERVTRLWNDHRTYPSVDKLQPDDLCKICMDAPIECVILECGHMATCTNCGKILHECPICRQYIVRVVRFFKA</sequence>
<protein>
    <submittedName>
        <fullName evidence="7">Putative cell wall protein awa1-like isoform x1</fullName>
    </submittedName>
</protein>
<dbReference type="AlphaFoldDB" id="A0A6B2E5W2"/>
<dbReference type="CDD" id="cd15750">
    <property type="entry name" value="FYVE_CARP"/>
    <property type="match status" value="1"/>
</dbReference>
<dbReference type="CDD" id="cd16500">
    <property type="entry name" value="RING-HC_CARP"/>
    <property type="match status" value="1"/>
</dbReference>
<dbReference type="GO" id="GO:0005886">
    <property type="term" value="C:plasma membrane"/>
    <property type="evidence" value="ECO:0007669"/>
    <property type="project" value="UniProtKB-SubCell"/>
</dbReference>
<dbReference type="GO" id="GO:0005737">
    <property type="term" value="C:cytoplasm"/>
    <property type="evidence" value="ECO:0007669"/>
    <property type="project" value="TreeGrafter"/>
</dbReference>
<keyword evidence="3" id="KW-0862">Zinc</keyword>
<dbReference type="InterPro" id="IPR036361">
    <property type="entry name" value="SAP_dom_sf"/>
</dbReference>
<keyword evidence="2 4" id="KW-0863">Zinc-finger</keyword>
<dbReference type="SUPFAM" id="SSF68906">
    <property type="entry name" value="SAP domain"/>
    <property type="match status" value="2"/>
</dbReference>
<feature type="compositionally biased region" description="Low complexity" evidence="5">
    <location>
        <begin position="182"/>
        <end position="206"/>
    </location>
</feature>
<dbReference type="InterPro" id="IPR055111">
    <property type="entry name" value="RNF34_RFFL_HeH"/>
</dbReference>
<reference evidence="7" key="1">
    <citation type="submission" date="2019-10" db="EMBL/GenBank/DDBJ databases">
        <title>Short sand fly seasons in Tbilisi, Georgia, hinder development of host immunity to saliva of the visceral leishmaniasis vector Phlebotomus kandelakii.</title>
        <authorList>
            <person name="Oliveira F."/>
            <person name="Giorgobiani E."/>
            <person name="Guimaraes-Costa A.B."/>
            <person name="Abdeladhim M."/>
            <person name="Oristian J."/>
            <person name="Tskhvaradze L."/>
            <person name="Tsertsvadze N."/>
            <person name="Zakalashvili M."/>
            <person name="Valenzuela J.G."/>
            <person name="Kamhawi S."/>
        </authorList>
    </citation>
    <scope>NUCLEOTIDE SEQUENCE</scope>
    <source>
        <strain evidence="7">Wild-capture in Tbilisi</strain>
        <tissue evidence="7">Salivary glands</tissue>
    </source>
</reference>
<name>A0A6B2E5W2_9DIPT</name>
<evidence type="ECO:0000256" key="5">
    <source>
        <dbReference type="SAM" id="MobiDB-lite"/>
    </source>
</evidence>
<feature type="domain" description="RING-type" evidence="6">
    <location>
        <begin position="583"/>
        <end position="618"/>
    </location>
</feature>
<dbReference type="Pfam" id="PF13920">
    <property type="entry name" value="zf-C3HC4_3"/>
    <property type="match status" value="1"/>
</dbReference>
<dbReference type="GO" id="GO:1902042">
    <property type="term" value="P:negative regulation of extrinsic apoptotic signaling pathway via death domain receptors"/>
    <property type="evidence" value="ECO:0007669"/>
    <property type="project" value="TreeGrafter"/>
</dbReference>
<evidence type="ECO:0000256" key="1">
    <source>
        <dbReference type="ARBA" id="ARBA00004202"/>
    </source>
</evidence>
<dbReference type="Pfam" id="PF23632">
    <property type="entry name" value="SAP_RNF34_RFFL"/>
    <property type="match status" value="1"/>
</dbReference>
<dbReference type="InterPro" id="IPR013083">
    <property type="entry name" value="Znf_RING/FYVE/PHD"/>
</dbReference>
<organism evidence="7">
    <name type="scientific">Phlebotomus kandelakii</name>
    <dbReference type="NCBI Taxonomy" id="1109342"/>
    <lineage>
        <taxon>Eukaryota</taxon>
        <taxon>Metazoa</taxon>
        <taxon>Ecdysozoa</taxon>
        <taxon>Arthropoda</taxon>
        <taxon>Hexapoda</taxon>
        <taxon>Insecta</taxon>
        <taxon>Pterygota</taxon>
        <taxon>Neoptera</taxon>
        <taxon>Endopterygota</taxon>
        <taxon>Diptera</taxon>
        <taxon>Nematocera</taxon>
        <taxon>Psychodoidea</taxon>
        <taxon>Psychodidae</taxon>
        <taxon>Phlebotomus</taxon>
        <taxon>Larroussius</taxon>
    </lineage>
</organism>
<dbReference type="GO" id="GO:0008270">
    <property type="term" value="F:zinc ion binding"/>
    <property type="evidence" value="ECO:0007669"/>
    <property type="project" value="UniProtKB-KW"/>
</dbReference>
<feature type="region of interest" description="Disordered" evidence="5">
    <location>
        <begin position="394"/>
        <end position="414"/>
    </location>
</feature>
<dbReference type="Pfam" id="PF22968">
    <property type="entry name" value="RNF34L-like_3rd"/>
    <property type="match status" value="1"/>
</dbReference>
<feature type="compositionally biased region" description="Low complexity" evidence="5">
    <location>
        <begin position="258"/>
        <end position="269"/>
    </location>
</feature>
<dbReference type="SUPFAM" id="SSF57850">
    <property type="entry name" value="RING/U-box"/>
    <property type="match status" value="1"/>
</dbReference>
<dbReference type="SUPFAM" id="SSF57903">
    <property type="entry name" value="FYVE/PHD zinc finger"/>
    <property type="match status" value="1"/>
</dbReference>
<evidence type="ECO:0000256" key="4">
    <source>
        <dbReference type="PROSITE-ProRule" id="PRU00175"/>
    </source>
</evidence>
<dbReference type="InterPro" id="IPR011011">
    <property type="entry name" value="Znf_FYVE_PHD"/>
</dbReference>
<accession>A0A6B2E5W2</accession>
<evidence type="ECO:0000313" key="7">
    <source>
        <dbReference type="EMBL" id="NBJ58571.1"/>
    </source>
</evidence>
<feature type="region of interest" description="Disordered" evidence="5">
    <location>
        <begin position="150"/>
        <end position="232"/>
    </location>
</feature>
<dbReference type="GO" id="GO:0043161">
    <property type="term" value="P:proteasome-mediated ubiquitin-dependent protein catabolic process"/>
    <property type="evidence" value="ECO:0007669"/>
    <property type="project" value="TreeGrafter"/>
</dbReference>
<evidence type="ECO:0000256" key="3">
    <source>
        <dbReference type="ARBA" id="ARBA00022833"/>
    </source>
</evidence>
<dbReference type="InterPro" id="IPR051728">
    <property type="entry name" value="RING-FYVE_E3_ubiquitin-ligase"/>
</dbReference>
<feature type="compositionally biased region" description="Polar residues" evidence="5">
    <location>
        <begin position="150"/>
        <end position="170"/>
    </location>
</feature>
<dbReference type="InterPro" id="IPR057299">
    <property type="entry name" value="RNF34_RFFL_SAP"/>
</dbReference>
<proteinExistence type="predicted"/>
<dbReference type="SMART" id="SM00184">
    <property type="entry name" value="RING"/>
    <property type="match status" value="1"/>
</dbReference>
<dbReference type="Gene3D" id="1.10.720.140">
    <property type="match status" value="1"/>
</dbReference>
<dbReference type="Gene3D" id="1.10.720.30">
    <property type="entry name" value="SAP domain"/>
    <property type="match status" value="1"/>
</dbReference>
<dbReference type="FunFam" id="3.30.40.10:FF:000110">
    <property type="entry name" value="E3 ubiquitin-protein ligase RNF34 isoform X1"/>
    <property type="match status" value="1"/>
</dbReference>
<dbReference type="EMBL" id="GIFK01000868">
    <property type="protein sequence ID" value="NBJ58571.1"/>
    <property type="molecule type" value="Transcribed_RNA"/>
</dbReference>
<dbReference type="GO" id="GO:0061630">
    <property type="term" value="F:ubiquitin protein ligase activity"/>
    <property type="evidence" value="ECO:0007669"/>
    <property type="project" value="TreeGrafter"/>
</dbReference>
<dbReference type="PROSITE" id="PS50089">
    <property type="entry name" value="ZF_RING_2"/>
    <property type="match status" value="1"/>
</dbReference>
<dbReference type="InterPro" id="IPR001841">
    <property type="entry name" value="Znf_RING"/>
</dbReference>
<feature type="compositionally biased region" description="Polar residues" evidence="5">
    <location>
        <begin position="280"/>
        <end position="312"/>
    </location>
</feature>
<evidence type="ECO:0000256" key="2">
    <source>
        <dbReference type="ARBA" id="ARBA00022771"/>
    </source>
</evidence>
<dbReference type="Gene3D" id="3.30.40.10">
    <property type="entry name" value="Zinc/RING finger domain, C3HC4 (zinc finger)"/>
    <property type="match status" value="1"/>
</dbReference>